<evidence type="ECO:0000259" key="1">
    <source>
        <dbReference type="Pfam" id="PF12728"/>
    </source>
</evidence>
<dbReference type="EMBL" id="WAAQ01000001">
    <property type="protein sequence ID" value="KAB1887530.1"/>
    <property type="molecule type" value="Genomic_DNA"/>
</dbReference>
<dbReference type="Pfam" id="PF12728">
    <property type="entry name" value="HTH_17"/>
    <property type="match status" value="1"/>
</dbReference>
<dbReference type="AlphaFoldDB" id="A0AAD3X795"/>
<reference evidence="2 3" key="1">
    <citation type="submission" date="2019-09" db="EMBL/GenBank/DDBJ databases">
        <title>Whole genome sequencing of Microbacterium maritypicum.</title>
        <authorList>
            <person name="Lenchi N."/>
        </authorList>
    </citation>
    <scope>NUCLEOTIDE SEQUENCE [LARGE SCALE GENOMIC DNA]</scope>
    <source>
        <strain evidence="2 3">DSM 12512</strain>
    </source>
</reference>
<dbReference type="InterPro" id="IPR009061">
    <property type="entry name" value="DNA-bd_dom_put_sf"/>
</dbReference>
<sequence length="69" mass="7470">MPKSQLPDPEQIVWITPAEAATALGVTTKTVSRLAERGEVRAIRPGGTQRRYAAADIEAILAREPWDAA</sequence>
<dbReference type="SUPFAM" id="SSF46955">
    <property type="entry name" value="Putative DNA-binding domain"/>
    <property type="match status" value="1"/>
</dbReference>
<dbReference type="RefSeq" id="WP_151486449.1">
    <property type="nucleotide sequence ID" value="NZ_WAAQ01000001.1"/>
</dbReference>
<evidence type="ECO:0000313" key="3">
    <source>
        <dbReference type="Proteomes" id="UP000436027"/>
    </source>
</evidence>
<gene>
    <name evidence="2" type="ORF">F6W70_09160</name>
</gene>
<dbReference type="InterPro" id="IPR041657">
    <property type="entry name" value="HTH_17"/>
</dbReference>
<name>A0AAD3X795_MICMQ</name>
<comment type="caution">
    <text evidence="2">The sequence shown here is derived from an EMBL/GenBank/DDBJ whole genome shotgun (WGS) entry which is preliminary data.</text>
</comment>
<evidence type="ECO:0000313" key="2">
    <source>
        <dbReference type="EMBL" id="KAB1887530.1"/>
    </source>
</evidence>
<dbReference type="Proteomes" id="UP000436027">
    <property type="component" value="Unassembled WGS sequence"/>
</dbReference>
<dbReference type="Gene3D" id="1.10.1660.10">
    <property type="match status" value="1"/>
</dbReference>
<dbReference type="InterPro" id="IPR010093">
    <property type="entry name" value="SinI_DNA-bd"/>
</dbReference>
<accession>A0AAD3X795</accession>
<organism evidence="2 3">
    <name type="scientific">Microbacterium maritypicum</name>
    <name type="common">Microbacterium liquefaciens</name>
    <dbReference type="NCBI Taxonomy" id="33918"/>
    <lineage>
        <taxon>Bacteria</taxon>
        <taxon>Bacillati</taxon>
        <taxon>Actinomycetota</taxon>
        <taxon>Actinomycetes</taxon>
        <taxon>Micrococcales</taxon>
        <taxon>Microbacteriaceae</taxon>
        <taxon>Microbacterium</taxon>
    </lineage>
</organism>
<dbReference type="GO" id="GO:0003677">
    <property type="term" value="F:DNA binding"/>
    <property type="evidence" value="ECO:0007669"/>
    <property type="project" value="InterPro"/>
</dbReference>
<protein>
    <submittedName>
        <fullName evidence="2">Helix-turn-helix domain-containing protein</fullName>
    </submittedName>
</protein>
<dbReference type="NCBIfam" id="TIGR01764">
    <property type="entry name" value="excise"/>
    <property type="match status" value="1"/>
</dbReference>
<proteinExistence type="predicted"/>
<feature type="domain" description="Helix-turn-helix" evidence="1">
    <location>
        <begin position="14"/>
        <end position="63"/>
    </location>
</feature>